<dbReference type="EMBL" id="LJCR01000001">
    <property type="protein sequence ID" value="KPV55047.1"/>
    <property type="molecule type" value="Genomic_DNA"/>
</dbReference>
<reference evidence="1 2" key="1">
    <citation type="submission" date="2015-09" db="EMBL/GenBank/DDBJ databases">
        <title>Draft genome sequence of Kouleothrix aurantiaca JCM 19913.</title>
        <authorList>
            <person name="Hemp J."/>
        </authorList>
    </citation>
    <scope>NUCLEOTIDE SEQUENCE [LARGE SCALE GENOMIC DNA]</scope>
    <source>
        <strain evidence="1 2">COM-B</strain>
    </source>
</reference>
<gene>
    <name evidence="1" type="ORF">SE17_00160</name>
</gene>
<sequence length="317" mass="36455">MNQHWKNLYWHWHWQNQDDDSKRDRVSGAFRAALRSLGVNDPDRWREISDVHQQFRASIRGKLGDGWRRGSAWLHLYWGDPDHGGRSLTSLSAQWLLLRRQHSIGIDLDVGGGDTDRDIDFSLRIPGCGIYLSAEGVLPKPIYNPGQKYPSARELSLSWFDQALWIHLWRDPDESYGRGGPGFWEDARSRQRSITIRPLDILLGRTRCQTDQLGTVITALELPEGRYVVRVVIERRTWTRPRWPRPVKVRISATVHSETGIPIPGKGENGWDMDEDAYYSIGTSATTVLEALAAAKESVLKTRRRYGGEHWLPERAR</sequence>
<keyword evidence="2" id="KW-1185">Reference proteome</keyword>
<protein>
    <submittedName>
        <fullName evidence="1">Uncharacterized protein</fullName>
    </submittedName>
</protein>
<accession>A0A0P9DBC0</accession>
<dbReference type="Proteomes" id="UP000050509">
    <property type="component" value="Unassembled WGS sequence"/>
</dbReference>
<organism evidence="1 2">
    <name type="scientific">Kouleothrix aurantiaca</name>
    <dbReference type="NCBI Taxonomy" id="186479"/>
    <lineage>
        <taxon>Bacteria</taxon>
        <taxon>Bacillati</taxon>
        <taxon>Chloroflexota</taxon>
        <taxon>Chloroflexia</taxon>
        <taxon>Chloroflexales</taxon>
        <taxon>Roseiflexineae</taxon>
        <taxon>Roseiflexaceae</taxon>
        <taxon>Kouleothrix</taxon>
    </lineage>
</organism>
<proteinExistence type="predicted"/>
<comment type="caution">
    <text evidence="1">The sequence shown here is derived from an EMBL/GenBank/DDBJ whole genome shotgun (WGS) entry which is preliminary data.</text>
</comment>
<evidence type="ECO:0000313" key="2">
    <source>
        <dbReference type="Proteomes" id="UP000050509"/>
    </source>
</evidence>
<name>A0A0P9DBC0_9CHLR</name>
<dbReference type="AlphaFoldDB" id="A0A0P9DBC0"/>
<evidence type="ECO:0000313" key="1">
    <source>
        <dbReference type="EMBL" id="KPV55047.1"/>
    </source>
</evidence>